<name>A0A371FI91_MUCPR</name>
<dbReference type="OrthoDB" id="677721at2759"/>
<dbReference type="PANTHER" id="PTHR33671:SF3">
    <property type="entry name" value="F28N24.8 PROTEIN"/>
    <property type="match status" value="1"/>
</dbReference>
<proteinExistence type="predicted"/>
<evidence type="ECO:0000256" key="1">
    <source>
        <dbReference type="SAM" id="MobiDB-lite"/>
    </source>
</evidence>
<dbReference type="Proteomes" id="UP000257109">
    <property type="component" value="Unassembled WGS sequence"/>
</dbReference>
<sequence>MAERKLNINAPLMSVRRSAATPPSLAEARKKILEKRHTLPYYKSDTSDQVTEPVAVPFNWEHIPGRRKGNGGSEPQVPKATSITPSPRLPPGKSINATKQPLEKESKAANKFKSSNKSKSFNVSVAKIDSDKERKEQKIVENRRSNVKYDDDDDNDAYSDALETLSPTESFSMNCSVSGVSGLENLDVKKSGTFSTDQQTRDFMMSRFLPAAKAMTLQTPQYSSKKQSVLVEQQPRDVSKLVREVKKPLVNKQYTDIIPYTGQCQKEESEDEGDDYEYDNSANVAAKGCGLLPQLHIRNSLCLLNPVAAMKMKNQVPLPSASEAVKPNKTSHIRSFSPVPAVKKAWDAIHKNKSSSRAASPDKQEGKKKWTSESNRFTYSGELLPGRLSPFRRSRASATGISPSRSKPQSPFRGAKLLGDSKEAENYKFGKVKFHSGVLGNVQDVLSQGAKRTSYSGSLTVEKTLYIDSASTTKLSSSNVSSLDNKGRVDTMVADFDRRRGKGSSSSLGSSQEIKQLHAVEEKNTFDTQVLSSMDSIPPNLYSILNLIAKEDKDERLTTDQNISQEPVSLQLVQGTFAEDSKSNTQQIVLANDSRKDGAESAVSPLPPPLPKSPSESWLWRALPLVSVKNSFLHSNQGIQSQAKRHDSNTTSGNLKWETIVKTSNLHHDHVRYSQELPTHKPQH</sequence>
<feature type="region of interest" description="Disordered" evidence="1">
    <location>
        <begin position="350"/>
        <end position="372"/>
    </location>
</feature>
<dbReference type="STRING" id="157652.A0A371FI91"/>
<dbReference type="AlphaFoldDB" id="A0A371FI91"/>
<dbReference type="PANTHER" id="PTHR33671">
    <property type="entry name" value="N-METHYLTRANSFERASE, PUTATIVE (DUF688)-RELATED"/>
    <property type="match status" value="1"/>
</dbReference>
<keyword evidence="3" id="KW-1185">Reference proteome</keyword>
<accession>A0A371FI91</accession>
<reference evidence="2" key="1">
    <citation type="submission" date="2018-05" db="EMBL/GenBank/DDBJ databases">
        <title>Draft genome of Mucuna pruriens seed.</title>
        <authorList>
            <person name="Nnadi N.E."/>
            <person name="Vos R."/>
            <person name="Hasami M.H."/>
            <person name="Devisetty U.K."/>
            <person name="Aguiy J.C."/>
        </authorList>
    </citation>
    <scope>NUCLEOTIDE SEQUENCE [LARGE SCALE GENOMIC DNA]</scope>
    <source>
        <strain evidence="2">JCA_2017</strain>
    </source>
</reference>
<feature type="non-terminal residue" evidence="2">
    <location>
        <position position="1"/>
    </location>
</feature>
<evidence type="ECO:0000313" key="3">
    <source>
        <dbReference type="Proteomes" id="UP000257109"/>
    </source>
</evidence>
<organism evidence="2 3">
    <name type="scientific">Mucuna pruriens</name>
    <name type="common">Velvet bean</name>
    <name type="synonym">Dolichos pruriens</name>
    <dbReference type="NCBI Taxonomy" id="157652"/>
    <lineage>
        <taxon>Eukaryota</taxon>
        <taxon>Viridiplantae</taxon>
        <taxon>Streptophyta</taxon>
        <taxon>Embryophyta</taxon>
        <taxon>Tracheophyta</taxon>
        <taxon>Spermatophyta</taxon>
        <taxon>Magnoliopsida</taxon>
        <taxon>eudicotyledons</taxon>
        <taxon>Gunneridae</taxon>
        <taxon>Pentapetalae</taxon>
        <taxon>rosids</taxon>
        <taxon>fabids</taxon>
        <taxon>Fabales</taxon>
        <taxon>Fabaceae</taxon>
        <taxon>Papilionoideae</taxon>
        <taxon>50 kb inversion clade</taxon>
        <taxon>NPAAA clade</taxon>
        <taxon>indigoferoid/millettioid clade</taxon>
        <taxon>Phaseoleae</taxon>
        <taxon>Mucuna</taxon>
    </lineage>
</organism>
<dbReference type="EMBL" id="QJKJ01009015">
    <property type="protein sequence ID" value="RDX77971.1"/>
    <property type="molecule type" value="Genomic_DNA"/>
</dbReference>
<feature type="region of interest" description="Disordered" evidence="1">
    <location>
        <begin position="61"/>
        <end position="116"/>
    </location>
</feature>
<feature type="compositionally biased region" description="Basic and acidic residues" evidence="1">
    <location>
        <begin position="360"/>
        <end position="371"/>
    </location>
</feature>
<dbReference type="InterPro" id="IPR007789">
    <property type="entry name" value="DUF688"/>
</dbReference>
<feature type="compositionally biased region" description="Basic and acidic residues" evidence="1">
    <location>
        <begin position="130"/>
        <end position="149"/>
    </location>
</feature>
<feature type="region of interest" description="Disordered" evidence="1">
    <location>
        <begin position="130"/>
        <end position="160"/>
    </location>
</feature>
<evidence type="ECO:0000313" key="2">
    <source>
        <dbReference type="EMBL" id="RDX77971.1"/>
    </source>
</evidence>
<feature type="region of interest" description="Disordered" evidence="1">
    <location>
        <begin position="393"/>
        <end position="415"/>
    </location>
</feature>
<feature type="compositionally biased region" description="Polar residues" evidence="1">
    <location>
        <begin position="396"/>
        <end position="409"/>
    </location>
</feature>
<comment type="caution">
    <text evidence="2">The sequence shown here is derived from an EMBL/GenBank/DDBJ whole genome shotgun (WGS) entry which is preliminary data.</text>
</comment>
<dbReference type="Pfam" id="PF05097">
    <property type="entry name" value="DUF688"/>
    <property type="match status" value="1"/>
</dbReference>
<feature type="region of interest" description="Disordered" evidence="1">
    <location>
        <begin position="594"/>
        <end position="614"/>
    </location>
</feature>
<protein>
    <submittedName>
        <fullName evidence="2">Uncharacterized protein</fullName>
    </submittedName>
</protein>
<feature type="region of interest" description="Disordered" evidence="1">
    <location>
        <begin position="1"/>
        <end position="24"/>
    </location>
</feature>
<gene>
    <name evidence="2" type="ORF">CR513_41817</name>
</gene>